<dbReference type="AlphaFoldDB" id="A0A7M5UFA9"/>
<dbReference type="OrthoDB" id="5983664at2759"/>
<organism evidence="2 3">
    <name type="scientific">Clytia hemisphaerica</name>
    <dbReference type="NCBI Taxonomy" id="252671"/>
    <lineage>
        <taxon>Eukaryota</taxon>
        <taxon>Metazoa</taxon>
        <taxon>Cnidaria</taxon>
        <taxon>Hydrozoa</taxon>
        <taxon>Hydroidolina</taxon>
        <taxon>Leptothecata</taxon>
        <taxon>Obeliida</taxon>
        <taxon>Clytiidae</taxon>
        <taxon>Clytia</taxon>
    </lineage>
</organism>
<keyword evidence="3" id="KW-1185">Reference proteome</keyword>
<dbReference type="GO" id="GO:0005615">
    <property type="term" value="C:extracellular space"/>
    <property type="evidence" value="ECO:0007669"/>
    <property type="project" value="TreeGrafter"/>
</dbReference>
<dbReference type="InterPro" id="IPR017850">
    <property type="entry name" value="Alkaline_phosphatase_core_sf"/>
</dbReference>
<evidence type="ECO:0000256" key="1">
    <source>
        <dbReference type="SAM" id="Phobius"/>
    </source>
</evidence>
<evidence type="ECO:0000313" key="3">
    <source>
        <dbReference type="Proteomes" id="UP000594262"/>
    </source>
</evidence>
<dbReference type="EnsemblMetazoa" id="CLYHEMT009687.1">
    <property type="protein sequence ID" value="CLYHEMP009687.1"/>
    <property type="gene ID" value="CLYHEMG009687"/>
</dbReference>
<dbReference type="PANTHER" id="PTHR10974">
    <property type="entry name" value="FI08016P-RELATED"/>
    <property type="match status" value="1"/>
</dbReference>
<accession>A0A7M5UFA9</accession>
<evidence type="ECO:0000313" key="2">
    <source>
        <dbReference type="EnsemblMetazoa" id="CLYHEMP009687.1"/>
    </source>
</evidence>
<sequence length="804" mass="93112">MISIRVSCKTRWTLVVCLAMYGLLTVIYLESRAATTRTNILSSSLNVFVKSRERTISDEKGCPKNFLPKKTEYQPDQNTTCKPHLPTLSSCKYVNSFFAYDFDKWNCGYDEKIKICQYVGDSDQTIKCTRSQCISNIIAQTFNDNTGRIEPLSKPFESVDMLEKYIEYHKEHQIKFPFMYLSCEDDPSKSQLFVLDPPVREEANELILDNKPVKSKEININLMFMDSISRAHFYRSLKRTISTFQSLNGRSDSNVEVLDFELFQSIHGHTTENMLGLWTGKIFPKGMTDDQKERESSRFPEMLKWLKMKGYQNLYQEDMCWEGMWGLNADLGAFQDWNQFHEELKKSSSIDDYGLTFSTCKIIQMYAPETNHIFNTDQNICFNGLDIDAYFLKYLSRKFKMAKEKPLFSYSNLNLAHDPSGKRIQGFDENLSNFVKEIPKLDNTLTIIFADHGNTYNDYVYTELEGRYEQFHPTLFVFVPDKVKKQLGYQVMQNMRQNQKRLINLIDVHHTIKHIADKEHSRKGFLDLIPAERTCGDIEMAMPNLCVCQGWDSPVENTTDLMPFVDFAIGTLNNIISEASPTGRCKKIVPTNFQNILQRKIEEKVTMSFEVTASPGKGSKNFEEKMGFEISYQKTESSDTLSTKLVSKDRISIFGKYRKCSDTDPKFRFCVCDSNPKASPRKLSQFQDLTPIRTSDVYKLFGPGVIDEVMYFLVPNKLALLVRKTLDPKTSFLISATFEAINLTNDRYKVEVIFQNLSNMKHISDGECKGIVTEHNMRYLCTLIRNWSIYKADFFHDIKFEKVD</sequence>
<dbReference type="SUPFAM" id="SSF53649">
    <property type="entry name" value="Alkaline phosphatase-like"/>
    <property type="match status" value="1"/>
</dbReference>
<reference evidence="2" key="1">
    <citation type="submission" date="2021-01" db="UniProtKB">
        <authorList>
            <consortium name="EnsemblMetazoa"/>
        </authorList>
    </citation>
    <scope>IDENTIFICATION</scope>
</reference>
<proteinExistence type="predicted"/>
<dbReference type="Gene3D" id="3.40.720.10">
    <property type="entry name" value="Alkaline Phosphatase, subunit A"/>
    <property type="match status" value="1"/>
</dbReference>
<dbReference type="PANTHER" id="PTHR10974:SF39">
    <property type="entry name" value="E2F TRANSCRIPTION FACTOR CC-MB DOMAIN-CONTAINING PROTEIN"/>
    <property type="match status" value="1"/>
</dbReference>
<name>A0A7M5UFA9_9CNID</name>
<keyword evidence="1" id="KW-0472">Membrane</keyword>
<dbReference type="Pfam" id="PF02995">
    <property type="entry name" value="DUF229"/>
    <property type="match status" value="1"/>
</dbReference>
<dbReference type="RefSeq" id="XP_066916827.1">
    <property type="nucleotide sequence ID" value="XM_067060726.1"/>
</dbReference>
<dbReference type="InterPro" id="IPR004245">
    <property type="entry name" value="DUF229"/>
</dbReference>
<dbReference type="GeneID" id="136803991"/>
<keyword evidence="1" id="KW-1133">Transmembrane helix</keyword>
<protein>
    <submittedName>
        <fullName evidence="2">Uncharacterized protein</fullName>
    </submittedName>
</protein>
<feature type="transmembrane region" description="Helical" evidence="1">
    <location>
        <begin position="12"/>
        <end position="29"/>
    </location>
</feature>
<dbReference type="Proteomes" id="UP000594262">
    <property type="component" value="Unplaced"/>
</dbReference>
<keyword evidence="1" id="KW-0812">Transmembrane</keyword>